<reference evidence="1 2" key="1">
    <citation type="journal article" date="2014" name="BMC Genomics">
        <title>Adaptive genomic structural variation in the grape powdery mildew pathogen, Erysiphe necator.</title>
        <authorList>
            <person name="Jones L."/>
            <person name="Riaz S."/>
            <person name="Morales-Cruz A."/>
            <person name="Amrine K.C."/>
            <person name="McGuire B."/>
            <person name="Gubler W.D."/>
            <person name="Walker M.A."/>
            <person name="Cantu D."/>
        </authorList>
    </citation>
    <scope>NUCLEOTIDE SEQUENCE [LARGE SCALE GENOMIC DNA]</scope>
    <source>
        <strain evidence="2">c</strain>
    </source>
</reference>
<organism evidence="1 2">
    <name type="scientific">Uncinula necator</name>
    <name type="common">Grape powdery mildew</name>
    <dbReference type="NCBI Taxonomy" id="52586"/>
    <lineage>
        <taxon>Eukaryota</taxon>
        <taxon>Fungi</taxon>
        <taxon>Dikarya</taxon>
        <taxon>Ascomycota</taxon>
        <taxon>Pezizomycotina</taxon>
        <taxon>Leotiomycetes</taxon>
        <taxon>Erysiphales</taxon>
        <taxon>Erysiphaceae</taxon>
        <taxon>Erysiphe</taxon>
    </lineage>
</organism>
<evidence type="ECO:0000313" key="2">
    <source>
        <dbReference type="Proteomes" id="UP000030854"/>
    </source>
</evidence>
<evidence type="ECO:0000313" key="1">
    <source>
        <dbReference type="EMBL" id="KHJ34964.1"/>
    </source>
</evidence>
<gene>
    <name evidence="1" type="ORF">EV44_g3384</name>
</gene>
<dbReference type="Proteomes" id="UP000030854">
    <property type="component" value="Unassembled WGS sequence"/>
</dbReference>
<dbReference type="AlphaFoldDB" id="A0A0B1PEA5"/>
<accession>A0A0B1PEA5</accession>
<proteinExistence type="predicted"/>
<comment type="caution">
    <text evidence="1">The sequence shown here is derived from an EMBL/GenBank/DDBJ whole genome shotgun (WGS) entry which is preliminary data.</text>
</comment>
<protein>
    <submittedName>
        <fullName evidence="1">Uncharacterized protein</fullName>
    </submittedName>
</protein>
<name>A0A0B1PEA5_UNCNE</name>
<sequence>MKGLSRKPSDKVEALFHKGMDQKKRDKSQNYESCIFPMIKNEYNNTESQKILLAMQKELNNKNEAKFLNTRKKFETNFSPEESTQHDNCMSVEQDKNNIQPFKHKNKLSRGLINEQRSYSFESPQQQCRYARAESVPHEVAENHAIDKGGARLVEGGTQIFQLTQENLQHKNRTKSGAFREHNAIDTIPTNSQDTTLLTPAKTIPIPSCGLVEEKVKHFEKIRSTGKTGTIPTKRSITRRLNRSLRGFFDFWDSNEKIRVKNENSSKDELNGSRKEFQSVGSQKIKARDILNNDVVSSKNLSKMKNKFLGNSGKSSESSSLDEMDVWIIKKVDCGLKQPKPLRAVEIKSMVLLCSSYGGGNKISSISN</sequence>
<dbReference type="EMBL" id="JNVN01000602">
    <property type="protein sequence ID" value="KHJ34964.1"/>
    <property type="molecule type" value="Genomic_DNA"/>
</dbReference>
<dbReference type="HOGENOM" id="CLU_752706_0_0_1"/>
<keyword evidence="2" id="KW-1185">Reference proteome</keyword>